<evidence type="ECO:0000313" key="3">
    <source>
        <dbReference type="Proteomes" id="UP001500457"/>
    </source>
</evidence>
<dbReference type="EMBL" id="BAABHQ010000005">
    <property type="protein sequence ID" value="GAA4872844.1"/>
    <property type="molecule type" value="Genomic_DNA"/>
</dbReference>
<sequence>MTRTLLGVWAHPDDETFLSSGLVLAARERGDRVVLVTATRGEHGTDDPAAWPPARLGRHRERELEAALAVLGVDEHRFLGHRDGACADATEPMAARAIATIIEEVAPDTIVTFGPDGVTGHPDHRAVGRWTTRARNAVAPGAELLRAVLAPGFTRRFADVNAAFGVFLDEPADEVVPGLHLRLDGAHLDRKIEAMLAQDSQTRRLVDGVGLAVFRRWWGEEAFLVEAGSGAGAGVAASARAA</sequence>
<dbReference type="Gene3D" id="3.40.50.10320">
    <property type="entry name" value="LmbE-like"/>
    <property type="match status" value="1"/>
</dbReference>
<organism evidence="2 3">
    <name type="scientific">Actinomycetospora straminea</name>
    <dbReference type="NCBI Taxonomy" id="663607"/>
    <lineage>
        <taxon>Bacteria</taxon>
        <taxon>Bacillati</taxon>
        <taxon>Actinomycetota</taxon>
        <taxon>Actinomycetes</taxon>
        <taxon>Pseudonocardiales</taxon>
        <taxon>Pseudonocardiaceae</taxon>
        <taxon>Actinomycetospora</taxon>
    </lineage>
</organism>
<reference evidence="3" key="1">
    <citation type="journal article" date="2019" name="Int. J. Syst. Evol. Microbiol.">
        <title>The Global Catalogue of Microorganisms (GCM) 10K type strain sequencing project: providing services to taxonomists for standard genome sequencing and annotation.</title>
        <authorList>
            <consortium name="The Broad Institute Genomics Platform"/>
            <consortium name="The Broad Institute Genome Sequencing Center for Infectious Disease"/>
            <person name="Wu L."/>
            <person name="Ma J."/>
        </authorList>
    </citation>
    <scope>NUCLEOTIDE SEQUENCE [LARGE SCALE GENOMIC DNA]</scope>
    <source>
        <strain evidence="3">JCM 17983</strain>
    </source>
</reference>
<evidence type="ECO:0000313" key="2">
    <source>
        <dbReference type="EMBL" id="GAA4872844.1"/>
    </source>
</evidence>
<dbReference type="PANTHER" id="PTHR12993">
    <property type="entry name" value="N-ACETYLGLUCOSAMINYL-PHOSPHATIDYLINOSITOL DE-N-ACETYLASE-RELATED"/>
    <property type="match status" value="1"/>
</dbReference>
<keyword evidence="3" id="KW-1185">Reference proteome</keyword>
<gene>
    <name evidence="2" type="primary">mshB_2</name>
    <name evidence="2" type="ORF">GCM10023203_23190</name>
</gene>
<dbReference type="RefSeq" id="WP_274230593.1">
    <property type="nucleotide sequence ID" value="NZ_BAABHQ010000005.1"/>
</dbReference>
<keyword evidence="1" id="KW-0862">Zinc</keyword>
<dbReference type="InterPro" id="IPR003737">
    <property type="entry name" value="GlcNAc_PI_deacetylase-related"/>
</dbReference>
<dbReference type="Proteomes" id="UP001500457">
    <property type="component" value="Unassembled WGS sequence"/>
</dbReference>
<evidence type="ECO:0000256" key="1">
    <source>
        <dbReference type="ARBA" id="ARBA00022833"/>
    </source>
</evidence>
<proteinExistence type="predicted"/>
<name>A0ABP9EB55_9PSEU</name>
<dbReference type="SUPFAM" id="SSF102588">
    <property type="entry name" value="LmbE-like"/>
    <property type="match status" value="1"/>
</dbReference>
<accession>A0ABP9EB55</accession>
<dbReference type="PANTHER" id="PTHR12993:SF11">
    <property type="entry name" value="N-ACETYLGLUCOSAMINYL-PHOSPHATIDYLINOSITOL DE-N-ACETYLASE"/>
    <property type="match status" value="1"/>
</dbReference>
<protein>
    <submittedName>
        <fullName evidence="2">N-acetyl-1-D-myo-inositol-2-amino-2-deoxy-alpha-D -glucopyranoside deacetylase</fullName>
    </submittedName>
</protein>
<dbReference type="InterPro" id="IPR024078">
    <property type="entry name" value="LmbE-like_dom_sf"/>
</dbReference>
<comment type="caution">
    <text evidence="2">The sequence shown here is derived from an EMBL/GenBank/DDBJ whole genome shotgun (WGS) entry which is preliminary data.</text>
</comment>
<dbReference type="Pfam" id="PF02585">
    <property type="entry name" value="PIG-L"/>
    <property type="match status" value="1"/>
</dbReference>